<evidence type="ECO:0000313" key="7">
    <source>
        <dbReference type="Proteomes" id="UP001237642"/>
    </source>
</evidence>
<keyword evidence="2 4" id="KW-0863">Zinc-finger</keyword>
<protein>
    <recommendedName>
        <fullName evidence="5">GRF-type domain-containing protein</fullName>
    </recommendedName>
</protein>
<dbReference type="Pfam" id="PF06839">
    <property type="entry name" value="Zn_ribbon_GRF"/>
    <property type="match status" value="1"/>
</dbReference>
<reference evidence="6" key="2">
    <citation type="submission" date="2023-05" db="EMBL/GenBank/DDBJ databases">
        <authorList>
            <person name="Schelkunov M.I."/>
        </authorList>
    </citation>
    <scope>NUCLEOTIDE SEQUENCE</scope>
    <source>
        <strain evidence="6">Hsosn_3</strain>
        <tissue evidence="6">Leaf</tissue>
    </source>
</reference>
<evidence type="ECO:0000256" key="4">
    <source>
        <dbReference type="PROSITE-ProRule" id="PRU01343"/>
    </source>
</evidence>
<keyword evidence="3" id="KW-0862">Zinc</keyword>
<evidence type="ECO:0000256" key="2">
    <source>
        <dbReference type="ARBA" id="ARBA00022771"/>
    </source>
</evidence>
<keyword evidence="7" id="KW-1185">Reference proteome</keyword>
<accession>A0AAD8GWJ4</accession>
<evidence type="ECO:0000313" key="6">
    <source>
        <dbReference type="EMBL" id="KAK1356617.1"/>
    </source>
</evidence>
<organism evidence="6 7">
    <name type="scientific">Heracleum sosnowskyi</name>
    <dbReference type="NCBI Taxonomy" id="360622"/>
    <lineage>
        <taxon>Eukaryota</taxon>
        <taxon>Viridiplantae</taxon>
        <taxon>Streptophyta</taxon>
        <taxon>Embryophyta</taxon>
        <taxon>Tracheophyta</taxon>
        <taxon>Spermatophyta</taxon>
        <taxon>Magnoliopsida</taxon>
        <taxon>eudicotyledons</taxon>
        <taxon>Gunneridae</taxon>
        <taxon>Pentapetalae</taxon>
        <taxon>asterids</taxon>
        <taxon>campanulids</taxon>
        <taxon>Apiales</taxon>
        <taxon>Apiaceae</taxon>
        <taxon>Apioideae</taxon>
        <taxon>apioid superclade</taxon>
        <taxon>Tordylieae</taxon>
        <taxon>Tordyliinae</taxon>
        <taxon>Heracleum</taxon>
    </lineage>
</organism>
<keyword evidence="1" id="KW-0479">Metal-binding</keyword>
<dbReference type="PROSITE" id="PS51999">
    <property type="entry name" value="ZF_GRF"/>
    <property type="match status" value="1"/>
</dbReference>
<dbReference type="Proteomes" id="UP001237642">
    <property type="component" value="Unassembled WGS sequence"/>
</dbReference>
<evidence type="ECO:0000256" key="3">
    <source>
        <dbReference type="ARBA" id="ARBA00022833"/>
    </source>
</evidence>
<dbReference type="AlphaFoldDB" id="A0AAD8GWJ4"/>
<dbReference type="GO" id="GO:0008270">
    <property type="term" value="F:zinc ion binding"/>
    <property type="evidence" value="ECO:0007669"/>
    <property type="project" value="UniProtKB-KW"/>
</dbReference>
<gene>
    <name evidence="6" type="ORF">POM88_049873</name>
</gene>
<name>A0AAD8GWJ4_9APIA</name>
<comment type="caution">
    <text evidence="6">The sequence shown here is derived from an EMBL/GenBank/DDBJ whole genome shotgun (WGS) entry which is preliminary data.</text>
</comment>
<dbReference type="EMBL" id="JAUIZM010000011">
    <property type="protein sequence ID" value="KAK1356617.1"/>
    <property type="molecule type" value="Genomic_DNA"/>
</dbReference>
<evidence type="ECO:0000259" key="5">
    <source>
        <dbReference type="PROSITE" id="PS51999"/>
    </source>
</evidence>
<dbReference type="PANTHER" id="PTHR33248">
    <property type="entry name" value="ZINC ION-BINDING PROTEIN"/>
    <property type="match status" value="1"/>
</dbReference>
<proteinExistence type="predicted"/>
<feature type="domain" description="GRF-type" evidence="5">
    <location>
        <begin position="22"/>
        <end position="65"/>
    </location>
</feature>
<sequence>MKSSASSNTSYTWTSQKSPIICKCGYECPMWTSQKPHSKGKRFFCCPFYKVREKYCGFFTWYDDVDRVSKTDEMTYKIAVLEAKISELQALKKMEVGELEFKLKVKDAEISHLKWFKFGFIVILCALIMRFCL</sequence>
<dbReference type="InterPro" id="IPR010666">
    <property type="entry name" value="Znf_GRF"/>
</dbReference>
<evidence type="ECO:0000256" key="1">
    <source>
        <dbReference type="ARBA" id="ARBA00022723"/>
    </source>
</evidence>
<reference evidence="6" key="1">
    <citation type="submission" date="2023-02" db="EMBL/GenBank/DDBJ databases">
        <title>Genome of toxic invasive species Heracleum sosnowskyi carries increased number of genes despite the absence of recent whole-genome duplications.</title>
        <authorList>
            <person name="Schelkunov M."/>
            <person name="Shtratnikova V."/>
            <person name="Makarenko M."/>
            <person name="Klepikova A."/>
            <person name="Omelchenko D."/>
            <person name="Novikova G."/>
            <person name="Obukhova E."/>
            <person name="Bogdanov V."/>
            <person name="Penin A."/>
            <person name="Logacheva M."/>
        </authorList>
    </citation>
    <scope>NUCLEOTIDE SEQUENCE</scope>
    <source>
        <strain evidence="6">Hsosn_3</strain>
        <tissue evidence="6">Leaf</tissue>
    </source>
</reference>